<evidence type="ECO:0000313" key="2">
    <source>
        <dbReference type="Proteomes" id="UP000326354"/>
    </source>
</evidence>
<keyword evidence="2" id="KW-1185">Reference proteome</keyword>
<protein>
    <submittedName>
        <fullName evidence="1">Uncharacterized protein</fullName>
    </submittedName>
</protein>
<gene>
    <name evidence="1" type="ORF">UABAM_05009</name>
</gene>
<evidence type="ECO:0000313" key="1">
    <source>
        <dbReference type="EMBL" id="BBM86623.1"/>
    </source>
</evidence>
<name>A0A5S9IR73_UABAM</name>
<sequence>MSMRQLLLLIAIFIQIGICEPQGGYFYGSRFQIV</sequence>
<reference evidence="1 2" key="1">
    <citation type="submission" date="2019-08" db="EMBL/GenBank/DDBJ databases">
        <title>Complete genome sequence of Candidatus Uab amorphum.</title>
        <authorList>
            <person name="Shiratori T."/>
            <person name="Suzuki S."/>
            <person name="Kakizawa Y."/>
            <person name="Ishida K."/>
        </authorList>
    </citation>
    <scope>NUCLEOTIDE SEQUENCE [LARGE SCALE GENOMIC DNA]</scope>
    <source>
        <strain evidence="1 2">SRT547</strain>
    </source>
</reference>
<proteinExistence type="predicted"/>
<organism evidence="1 2">
    <name type="scientific">Uabimicrobium amorphum</name>
    <dbReference type="NCBI Taxonomy" id="2596890"/>
    <lineage>
        <taxon>Bacteria</taxon>
        <taxon>Pseudomonadati</taxon>
        <taxon>Planctomycetota</taxon>
        <taxon>Candidatus Uabimicrobiia</taxon>
        <taxon>Candidatus Uabimicrobiales</taxon>
        <taxon>Candidatus Uabimicrobiaceae</taxon>
        <taxon>Candidatus Uabimicrobium</taxon>
    </lineage>
</organism>
<dbReference type="EMBL" id="AP019860">
    <property type="protein sequence ID" value="BBM86623.1"/>
    <property type="molecule type" value="Genomic_DNA"/>
</dbReference>
<accession>A0A5S9IR73</accession>
<dbReference type="KEGG" id="uam:UABAM_05009"/>
<dbReference type="Proteomes" id="UP000326354">
    <property type="component" value="Chromosome"/>
</dbReference>
<dbReference type="AlphaFoldDB" id="A0A5S9IR73"/>